<reference evidence="2 3" key="1">
    <citation type="submission" date="2019-09" db="EMBL/GenBank/DDBJ databases">
        <title>Genome sequence of Adhaeribacter sp. M2.</title>
        <authorList>
            <person name="Srinivasan S."/>
        </authorList>
    </citation>
    <scope>NUCLEOTIDE SEQUENCE [LARGE SCALE GENOMIC DNA]</scope>
    <source>
        <strain evidence="2 3">M2</strain>
    </source>
</reference>
<accession>A0A5N1J5U7</accession>
<name>A0A5N1J5U7_9BACT</name>
<protein>
    <submittedName>
        <fullName evidence="2">Uncharacterized protein</fullName>
    </submittedName>
</protein>
<feature type="signal peptide" evidence="1">
    <location>
        <begin position="1"/>
        <end position="19"/>
    </location>
</feature>
<dbReference type="AlphaFoldDB" id="A0A5N1J5U7"/>
<evidence type="ECO:0000313" key="2">
    <source>
        <dbReference type="EMBL" id="KAA9340072.1"/>
    </source>
</evidence>
<dbReference type="EMBL" id="VTWT01000003">
    <property type="protein sequence ID" value="KAA9340072.1"/>
    <property type="molecule type" value="Genomic_DNA"/>
</dbReference>
<proteinExistence type="predicted"/>
<dbReference type="RefSeq" id="WP_150903144.1">
    <property type="nucleotide sequence ID" value="NZ_VTWT01000003.1"/>
</dbReference>
<gene>
    <name evidence="2" type="ORF">F0P94_06905</name>
</gene>
<evidence type="ECO:0000256" key="1">
    <source>
        <dbReference type="SAM" id="SignalP"/>
    </source>
</evidence>
<sequence>MKKLIIFLFMAGTLAVAKADEQTPAKINEKATALTRTMARELQLNELEYIKVKALNTEKLAALFEARNAYQNDPEMQERKFAELEQSYDQELTQLLNRNQYEKYLAWERTSNESLTSFLAE</sequence>
<feature type="chain" id="PRO_5024930137" evidence="1">
    <location>
        <begin position="20"/>
        <end position="121"/>
    </location>
</feature>
<organism evidence="2 3">
    <name type="scientific">Adhaeribacter soli</name>
    <dbReference type="NCBI Taxonomy" id="2607655"/>
    <lineage>
        <taxon>Bacteria</taxon>
        <taxon>Pseudomonadati</taxon>
        <taxon>Bacteroidota</taxon>
        <taxon>Cytophagia</taxon>
        <taxon>Cytophagales</taxon>
        <taxon>Hymenobacteraceae</taxon>
        <taxon>Adhaeribacter</taxon>
    </lineage>
</organism>
<dbReference type="Proteomes" id="UP000326570">
    <property type="component" value="Unassembled WGS sequence"/>
</dbReference>
<keyword evidence="1" id="KW-0732">Signal</keyword>
<keyword evidence="3" id="KW-1185">Reference proteome</keyword>
<evidence type="ECO:0000313" key="3">
    <source>
        <dbReference type="Proteomes" id="UP000326570"/>
    </source>
</evidence>
<comment type="caution">
    <text evidence="2">The sequence shown here is derived from an EMBL/GenBank/DDBJ whole genome shotgun (WGS) entry which is preliminary data.</text>
</comment>